<sequence length="430" mass="49944">MGNYLISLKRQSSIDIENGYLSASVKTRNSSKGILNIYFNCCFYMLLLPFKPSYDKLSGSCKLKSSRFQKFLCYFFMWFLVIVHTISTHIHKVYKLHLINAISTKEYCDFFASFLYSFKQLKFLWTVYYKQEKIEEYLTSVSNNRLLIKEDKNGSLRRLFGCFNTGCEALFMVFIFIVYVTNFMMLGNHVLFHLPQFVASSRFKMFIRNDSKNVSELFYSPENISVGSVEFLLRCISMLDLFHTVIFFLFPFPLWKSIRRLERLAKTSPITSQSVQELNEMYEDVKHLSHAGNEAWASLNLLWISDLSVRIVLRFDEVVHSRNVFQMVVVFGSQGLLITSLIVGAEVARIGSRFREWIVMNRRRISEQTFPLNKKKGVNTTEAIVEQIIEELHARPLGIGSTGVYILDYSFLAQLLTSIIVTLFLSFPPP</sequence>
<feature type="transmembrane region" description="Helical" evidence="1">
    <location>
        <begin position="231"/>
        <end position="255"/>
    </location>
</feature>
<name>A0ABP1Q1S8_9HEXA</name>
<dbReference type="Proteomes" id="UP001642540">
    <property type="component" value="Unassembled WGS sequence"/>
</dbReference>
<feature type="transmembrane region" description="Helical" evidence="1">
    <location>
        <begin position="159"/>
        <end position="180"/>
    </location>
</feature>
<keyword evidence="1" id="KW-0812">Transmembrane</keyword>
<feature type="transmembrane region" description="Helical" evidence="1">
    <location>
        <begin position="325"/>
        <end position="345"/>
    </location>
</feature>
<organism evidence="2 3">
    <name type="scientific">Orchesella dallaii</name>
    <dbReference type="NCBI Taxonomy" id="48710"/>
    <lineage>
        <taxon>Eukaryota</taxon>
        <taxon>Metazoa</taxon>
        <taxon>Ecdysozoa</taxon>
        <taxon>Arthropoda</taxon>
        <taxon>Hexapoda</taxon>
        <taxon>Collembola</taxon>
        <taxon>Entomobryomorpha</taxon>
        <taxon>Entomobryoidea</taxon>
        <taxon>Orchesellidae</taxon>
        <taxon>Orchesellinae</taxon>
        <taxon>Orchesella</taxon>
    </lineage>
</organism>
<evidence type="ECO:0000256" key="1">
    <source>
        <dbReference type="SAM" id="Phobius"/>
    </source>
</evidence>
<protein>
    <recommendedName>
        <fullName evidence="4">Gustatory receptor</fullName>
    </recommendedName>
</protein>
<accession>A0ABP1Q1S8</accession>
<dbReference type="EMBL" id="CAXLJM020000017">
    <property type="protein sequence ID" value="CAL8083751.1"/>
    <property type="molecule type" value="Genomic_DNA"/>
</dbReference>
<comment type="caution">
    <text evidence="2">The sequence shown here is derived from an EMBL/GenBank/DDBJ whole genome shotgun (WGS) entry which is preliminary data.</text>
</comment>
<proteinExistence type="predicted"/>
<keyword evidence="1" id="KW-1133">Transmembrane helix</keyword>
<feature type="transmembrane region" description="Helical" evidence="1">
    <location>
        <begin position="33"/>
        <end position="50"/>
    </location>
</feature>
<evidence type="ECO:0008006" key="4">
    <source>
        <dbReference type="Google" id="ProtNLM"/>
    </source>
</evidence>
<reference evidence="2 3" key="1">
    <citation type="submission" date="2024-08" db="EMBL/GenBank/DDBJ databases">
        <authorList>
            <person name="Cucini C."/>
            <person name="Frati F."/>
        </authorList>
    </citation>
    <scope>NUCLEOTIDE SEQUENCE [LARGE SCALE GENOMIC DNA]</scope>
</reference>
<feature type="transmembrane region" description="Helical" evidence="1">
    <location>
        <begin position="71"/>
        <end position="90"/>
    </location>
</feature>
<gene>
    <name evidence="2" type="ORF">ODALV1_LOCUS5587</name>
</gene>
<feature type="transmembrane region" description="Helical" evidence="1">
    <location>
        <begin position="405"/>
        <end position="427"/>
    </location>
</feature>
<keyword evidence="3" id="KW-1185">Reference proteome</keyword>
<evidence type="ECO:0000313" key="2">
    <source>
        <dbReference type="EMBL" id="CAL8083751.1"/>
    </source>
</evidence>
<evidence type="ECO:0000313" key="3">
    <source>
        <dbReference type="Proteomes" id="UP001642540"/>
    </source>
</evidence>
<keyword evidence="1" id="KW-0472">Membrane</keyword>